<evidence type="ECO:0000313" key="3">
    <source>
        <dbReference type="Proteomes" id="UP001596170"/>
    </source>
</evidence>
<evidence type="ECO:0000256" key="1">
    <source>
        <dbReference type="SAM" id="MobiDB-lite"/>
    </source>
</evidence>
<feature type="compositionally biased region" description="Acidic residues" evidence="1">
    <location>
        <begin position="217"/>
        <end position="228"/>
    </location>
</feature>
<keyword evidence="3" id="KW-1185">Reference proteome</keyword>
<dbReference type="Proteomes" id="UP001596170">
    <property type="component" value="Unassembled WGS sequence"/>
</dbReference>
<accession>A0ABW1L6T8</accession>
<proteinExistence type="predicted"/>
<evidence type="ECO:0008006" key="4">
    <source>
        <dbReference type="Google" id="ProtNLM"/>
    </source>
</evidence>
<dbReference type="PROSITE" id="PS51257">
    <property type="entry name" value="PROKAR_LIPOPROTEIN"/>
    <property type="match status" value="1"/>
</dbReference>
<sequence length="243" mass="27344">MKKLIILGVILSIVLMLGACNSEKTQKESVDTDVFTESDVQMANEMVHLLEEKSSEFQTKATEAIATGEIEQDKDGQLSEPLQELAKETILKPFLEQYPNGIIGEEGDLTVSFEATASEACPLGNCKYDGVAIPEIDFDKTDYSTYTSEVFGLSQLIFQNVKSKFNVEDQELEKSELRFVKSKNGDLVMTSNPFISGKAFYLDELDNEFKEIKSDVPESEVEEEEDEFKQEVEELLSNYPKLQ</sequence>
<organism evidence="2 3">
    <name type="scientific">Paenisporosarcina macmurdoensis</name>
    <dbReference type="NCBI Taxonomy" id="212659"/>
    <lineage>
        <taxon>Bacteria</taxon>
        <taxon>Bacillati</taxon>
        <taxon>Bacillota</taxon>
        <taxon>Bacilli</taxon>
        <taxon>Bacillales</taxon>
        <taxon>Caryophanaceae</taxon>
        <taxon>Paenisporosarcina</taxon>
    </lineage>
</organism>
<dbReference type="EMBL" id="JBHSRI010000005">
    <property type="protein sequence ID" value="MFC6038946.1"/>
    <property type="molecule type" value="Genomic_DNA"/>
</dbReference>
<feature type="region of interest" description="Disordered" evidence="1">
    <location>
        <begin position="214"/>
        <end position="243"/>
    </location>
</feature>
<reference evidence="3" key="1">
    <citation type="journal article" date="2019" name="Int. J. Syst. Evol. Microbiol.">
        <title>The Global Catalogue of Microorganisms (GCM) 10K type strain sequencing project: providing services to taxonomists for standard genome sequencing and annotation.</title>
        <authorList>
            <consortium name="The Broad Institute Genomics Platform"/>
            <consortium name="The Broad Institute Genome Sequencing Center for Infectious Disease"/>
            <person name="Wu L."/>
            <person name="Ma J."/>
        </authorList>
    </citation>
    <scope>NUCLEOTIDE SEQUENCE [LARGE SCALE GENOMIC DNA]</scope>
    <source>
        <strain evidence="3">CCUG 54527</strain>
    </source>
</reference>
<dbReference type="RefSeq" id="WP_377733045.1">
    <property type="nucleotide sequence ID" value="NZ_JBHSRI010000005.1"/>
</dbReference>
<evidence type="ECO:0000313" key="2">
    <source>
        <dbReference type="EMBL" id="MFC6038946.1"/>
    </source>
</evidence>
<name>A0ABW1L6T8_9BACL</name>
<comment type="caution">
    <text evidence="2">The sequence shown here is derived from an EMBL/GenBank/DDBJ whole genome shotgun (WGS) entry which is preliminary data.</text>
</comment>
<protein>
    <recommendedName>
        <fullName evidence="4">Lipoprotein</fullName>
    </recommendedName>
</protein>
<gene>
    <name evidence="2" type="ORF">ACFPYN_05700</name>
</gene>